<gene>
    <name evidence="2" type="ORF">C2G38_2038636</name>
</gene>
<evidence type="ECO:0000313" key="3">
    <source>
        <dbReference type="Proteomes" id="UP000266673"/>
    </source>
</evidence>
<feature type="compositionally biased region" description="Polar residues" evidence="1">
    <location>
        <begin position="84"/>
        <end position="99"/>
    </location>
</feature>
<sequence>MWEIDACRLPFNCRKDQDLTRELCLGARETPVDGMPISYKDIFEKCWGDNPSYRYAEISDILEVLDNIEQTPIYSEESKDKSPGSPNQMDIETIITSPSNVEPDTIKGIELFTSFPDFLII</sequence>
<dbReference type="Gene3D" id="1.10.510.10">
    <property type="entry name" value="Transferase(Phosphotransferase) domain 1"/>
    <property type="match status" value="1"/>
</dbReference>
<dbReference type="EMBL" id="QKWP01000682">
    <property type="protein sequence ID" value="RIB16353.1"/>
    <property type="molecule type" value="Genomic_DNA"/>
</dbReference>
<dbReference type="AlphaFoldDB" id="A0A397V8Q3"/>
<proteinExistence type="predicted"/>
<comment type="caution">
    <text evidence="2">The sequence shown here is derived from an EMBL/GenBank/DDBJ whole genome shotgun (WGS) entry which is preliminary data.</text>
</comment>
<keyword evidence="3" id="KW-1185">Reference proteome</keyword>
<dbReference type="SUPFAM" id="SSF56112">
    <property type="entry name" value="Protein kinase-like (PK-like)"/>
    <property type="match status" value="1"/>
</dbReference>
<evidence type="ECO:0000256" key="1">
    <source>
        <dbReference type="SAM" id="MobiDB-lite"/>
    </source>
</evidence>
<dbReference type="Proteomes" id="UP000266673">
    <property type="component" value="Unassembled WGS sequence"/>
</dbReference>
<reference evidence="2 3" key="1">
    <citation type="submission" date="2018-06" db="EMBL/GenBank/DDBJ databases">
        <title>Comparative genomics reveals the genomic features of Rhizophagus irregularis, R. cerebriforme, R. diaphanum and Gigaspora rosea, and their symbiotic lifestyle signature.</title>
        <authorList>
            <person name="Morin E."/>
            <person name="San Clemente H."/>
            <person name="Chen E.C.H."/>
            <person name="De La Providencia I."/>
            <person name="Hainaut M."/>
            <person name="Kuo A."/>
            <person name="Kohler A."/>
            <person name="Murat C."/>
            <person name="Tang N."/>
            <person name="Roy S."/>
            <person name="Loubradou J."/>
            <person name="Henrissat B."/>
            <person name="Grigoriev I.V."/>
            <person name="Corradi N."/>
            <person name="Roux C."/>
            <person name="Martin F.M."/>
        </authorList>
    </citation>
    <scope>NUCLEOTIDE SEQUENCE [LARGE SCALE GENOMIC DNA]</scope>
    <source>
        <strain evidence="2 3">DAOM 194757</strain>
    </source>
</reference>
<protein>
    <recommendedName>
        <fullName evidence="4">Serine-threonine/tyrosine-protein kinase catalytic domain-containing protein</fullName>
    </recommendedName>
</protein>
<organism evidence="2 3">
    <name type="scientific">Gigaspora rosea</name>
    <dbReference type="NCBI Taxonomy" id="44941"/>
    <lineage>
        <taxon>Eukaryota</taxon>
        <taxon>Fungi</taxon>
        <taxon>Fungi incertae sedis</taxon>
        <taxon>Mucoromycota</taxon>
        <taxon>Glomeromycotina</taxon>
        <taxon>Glomeromycetes</taxon>
        <taxon>Diversisporales</taxon>
        <taxon>Gigasporaceae</taxon>
        <taxon>Gigaspora</taxon>
    </lineage>
</organism>
<feature type="region of interest" description="Disordered" evidence="1">
    <location>
        <begin position="74"/>
        <end position="99"/>
    </location>
</feature>
<evidence type="ECO:0000313" key="2">
    <source>
        <dbReference type="EMBL" id="RIB16353.1"/>
    </source>
</evidence>
<name>A0A397V8Q3_9GLOM</name>
<accession>A0A397V8Q3</accession>
<evidence type="ECO:0008006" key="4">
    <source>
        <dbReference type="Google" id="ProtNLM"/>
    </source>
</evidence>
<dbReference type="InterPro" id="IPR011009">
    <property type="entry name" value="Kinase-like_dom_sf"/>
</dbReference>
<dbReference type="OrthoDB" id="2432340at2759"/>